<protein>
    <submittedName>
        <fullName evidence="2">Ricin-type beta-trefoil lectin domain-containing protein</fullName>
    </submittedName>
</protein>
<proteinExistence type="predicted"/>
<organism evidence="2 3">
    <name type="scientific">Lentzea albida</name>
    <dbReference type="NCBI Taxonomy" id="65499"/>
    <lineage>
        <taxon>Bacteria</taxon>
        <taxon>Bacillati</taxon>
        <taxon>Actinomycetota</taxon>
        <taxon>Actinomycetes</taxon>
        <taxon>Pseudonocardiales</taxon>
        <taxon>Pseudonocardiaceae</taxon>
        <taxon>Lentzea</taxon>
    </lineage>
</organism>
<dbReference type="EMBL" id="FOFV01000024">
    <property type="protein sequence ID" value="SES36603.1"/>
    <property type="molecule type" value="Genomic_DNA"/>
</dbReference>
<keyword evidence="2" id="KW-0430">Lectin</keyword>
<evidence type="ECO:0000313" key="2">
    <source>
        <dbReference type="EMBL" id="SES36603.1"/>
    </source>
</evidence>
<gene>
    <name evidence="2" type="ORF">SAMN04488000_12444</name>
</gene>
<dbReference type="Proteomes" id="UP000199503">
    <property type="component" value="Unassembled WGS sequence"/>
</dbReference>
<dbReference type="InterPro" id="IPR035992">
    <property type="entry name" value="Ricin_B-like_lectins"/>
</dbReference>
<dbReference type="Gene3D" id="2.80.10.50">
    <property type="match status" value="1"/>
</dbReference>
<dbReference type="STRING" id="65499.SAMN04488000_12444"/>
<reference evidence="3" key="1">
    <citation type="submission" date="2016-10" db="EMBL/GenBank/DDBJ databases">
        <authorList>
            <person name="Varghese N."/>
            <person name="Submissions S."/>
        </authorList>
    </citation>
    <scope>NUCLEOTIDE SEQUENCE [LARGE SCALE GENOMIC DNA]</scope>
    <source>
        <strain evidence="3">DSM 44437</strain>
    </source>
</reference>
<dbReference type="GO" id="GO:0030246">
    <property type="term" value="F:carbohydrate binding"/>
    <property type="evidence" value="ECO:0007669"/>
    <property type="project" value="UniProtKB-KW"/>
</dbReference>
<dbReference type="SUPFAM" id="SSF50370">
    <property type="entry name" value="Ricin B-like lectins"/>
    <property type="match status" value="1"/>
</dbReference>
<evidence type="ECO:0000259" key="1">
    <source>
        <dbReference type="Pfam" id="PF00652"/>
    </source>
</evidence>
<keyword evidence="3" id="KW-1185">Reference proteome</keyword>
<name>A0A1H9WT90_9PSEU</name>
<feature type="domain" description="Ricin B lectin" evidence="1">
    <location>
        <begin position="2"/>
        <end position="58"/>
    </location>
</feature>
<dbReference type="PROSITE" id="PS50231">
    <property type="entry name" value="RICIN_B_LECTIN"/>
    <property type="match status" value="1"/>
</dbReference>
<dbReference type="AlphaFoldDB" id="A0A1H9WT90"/>
<sequence>MRLWDCDDGANQRWNHTSARQFTIGGRCLDASGGGTANGTAVILWDCHGGLNQQWSLRG</sequence>
<dbReference type="InterPro" id="IPR000772">
    <property type="entry name" value="Ricin_B_lectin"/>
</dbReference>
<dbReference type="Pfam" id="PF00652">
    <property type="entry name" value="Ricin_B_lectin"/>
    <property type="match status" value="1"/>
</dbReference>
<accession>A0A1H9WT90</accession>
<evidence type="ECO:0000313" key="3">
    <source>
        <dbReference type="Proteomes" id="UP000199503"/>
    </source>
</evidence>